<name>A0A420EXY0_9ACTN</name>
<protein>
    <submittedName>
        <fullName evidence="1">Uncharacterized protein</fullName>
    </submittedName>
</protein>
<dbReference type="Proteomes" id="UP000285744">
    <property type="component" value="Unassembled WGS sequence"/>
</dbReference>
<sequence length="73" mass="8066">MVSAACPSGGRRDLVDGRCPAVPRERLSTLAVLPDDVTNPLLWRLAFDVTAAHQPDQRGDCRNLQIQPARNWT</sequence>
<reference evidence="1 2" key="1">
    <citation type="journal article" date="2018" name="Int. J. Syst. Evol. Microbiol.">
        <title>Micromonospora globbae sp. nov., an endophytic actinomycete isolated from roots of Globba winitii C. H. Wright.</title>
        <authorList>
            <person name="Kuncharoen N."/>
            <person name="Pittayakhajonwut P."/>
            <person name="Tanasupawat S."/>
        </authorList>
    </citation>
    <scope>NUCLEOTIDE SEQUENCE [LARGE SCALE GENOMIC DNA]</scope>
    <source>
        <strain evidence="1 2">WPS1-2</strain>
    </source>
</reference>
<dbReference type="EMBL" id="RAQQ01000015">
    <property type="protein sequence ID" value="RKF25568.1"/>
    <property type="molecule type" value="Genomic_DNA"/>
</dbReference>
<comment type="caution">
    <text evidence="1">The sequence shown here is derived from an EMBL/GenBank/DDBJ whole genome shotgun (WGS) entry which is preliminary data.</text>
</comment>
<evidence type="ECO:0000313" key="2">
    <source>
        <dbReference type="Proteomes" id="UP000285744"/>
    </source>
</evidence>
<accession>A0A420EXY0</accession>
<evidence type="ECO:0000313" key="1">
    <source>
        <dbReference type="EMBL" id="RKF25568.1"/>
    </source>
</evidence>
<gene>
    <name evidence="1" type="ORF">D7I43_20820</name>
</gene>
<dbReference type="AlphaFoldDB" id="A0A420EXY0"/>
<proteinExistence type="predicted"/>
<dbReference type="OrthoDB" id="3405846at2"/>
<organism evidence="1 2">
    <name type="scientific">Micromonospora globbae</name>
    <dbReference type="NCBI Taxonomy" id="1894969"/>
    <lineage>
        <taxon>Bacteria</taxon>
        <taxon>Bacillati</taxon>
        <taxon>Actinomycetota</taxon>
        <taxon>Actinomycetes</taxon>
        <taxon>Micromonosporales</taxon>
        <taxon>Micromonosporaceae</taxon>
        <taxon>Micromonospora</taxon>
    </lineage>
</organism>